<sequence>MKVTVAGPRRRRAGLPLTTLAVVLTLGTGALDVAALARLGGVFSSVMTGNLVVTGLAAGTAAPGQLATAATALAGYVTGVLTGTLLTGRVPLKPKGARGVLVALAAELVVLAAFAAGWEAAGGRPAGGALHVLLALASGAMGVQSAAVRALAGHGAVSTTYLTGTLTGVVAALVTLGRPRGARARDLAVLAAVVAGAGGGALLIAYAPAALPAVPLTAVLAAGALTALRGAG</sequence>
<feature type="transmembrane region" description="Helical" evidence="1">
    <location>
        <begin position="188"/>
        <end position="207"/>
    </location>
</feature>
<evidence type="ECO:0000313" key="2">
    <source>
        <dbReference type="EMBL" id="MCK2215767.1"/>
    </source>
</evidence>
<dbReference type="RefSeq" id="WP_247815302.1">
    <property type="nucleotide sequence ID" value="NZ_JAKRKC020000001.1"/>
</dbReference>
<comment type="caution">
    <text evidence="2">The sequence shown here is derived from an EMBL/GenBank/DDBJ whole genome shotgun (WGS) entry which is preliminary data.</text>
</comment>
<gene>
    <name evidence="2" type="ORF">MF672_018495</name>
</gene>
<dbReference type="EMBL" id="JAKRKC020000001">
    <property type="protein sequence ID" value="MCK2215767.1"/>
    <property type="molecule type" value="Genomic_DNA"/>
</dbReference>
<feature type="transmembrane region" description="Helical" evidence="1">
    <location>
        <begin position="158"/>
        <end position="176"/>
    </location>
</feature>
<dbReference type="Proteomes" id="UP001317259">
    <property type="component" value="Unassembled WGS sequence"/>
</dbReference>
<keyword evidence="1" id="KW-0472">Membrane</keyword>
<reference evidence="2 3" key="1">
    <citation type="submission" date="2022-04" db="EMBL/GenBank/DDBJ databases">
        <title>Genome draft of Actinomadura sp. ATCC 31491.</title>
        <authorList>
            <person name="Shi X."/>
            <person name="Du Y."/>
        </authorList>
    </citation>
    <scope>NUCLEOTIDE SEQUENCE [LARGE SCALE GENOMIC DNA]</scope>
    <source>
        <strain evidence="2 3">ATCC 31491</strain>
    </source>
</reference>
<proteinExistence type="predicted"/>
<evidence type="ECO:0000256" key="1">
    <source>
        <dbReference type="SAM" id="Phobius"/>
    </source>
</evidence>
<name>A0ABT0FTX9_9ACTN</name>
<dbReference type="Pfam" id="PF06912">
    <property type="entry name" value="DUF1275"/>
    <property type="match status" value="1"/>
</dbReference>
<keyword evidence="3" id="KW-1185">Reference proteome</keyword>
<feature type="transmembrane region" description="Helical" evidence="1">
    <location>
        <begin position="99"/>
        <end position="118"/>
    </location>
</feature>
<keyword evidence="1" id="KW-1133">Transmembrane helix</keyword>
<evidence type="ECO:0000313" key="3">
    <source>
        <dbReference type="Proteomes" id="UP001317259"/>
    </source>
</evidence>
<keyword evidence="1" id="KW-0812">Transmembrane</keyword>
<dbReference type="PANTHER" id="PTHR37314:SF4">
    <property type="entry name" value="UPF0700 TRANSMEMBRANE PROTEIN YOAK"/>
    <property type="match status" value="1"/>
</dbReference>
<organism evidence="2 3">
    <name type="scientific">Actinomadura luzonensis</name>
    <dbReference type="NCBI Taxonomy" id="2805427"/>
    <lineage>
        <taxon>Bacteria</taxon>
        <taxon>Bacillati</taxon>
        <taxon>Actinomycetota</taxon>
        <taxon>Actinomycetes</taxon>
        <taxon>Streptosporangiales</taxon>
        <taxon>Thermomonosporaceae</taxon>
        <taxon>Actinomadura</taxon>
    </lineage>
</organism>
<accession>A0ABT0FTX9</accession>
<dbReference type="PANTHER" id="PTHR37314">
    <property type="entry name" value="SLR0142 PROTEIN"/>
    <property type="match status" value="1"/>
</dbReference>
<protein>
    <submittedName>
        <fullName evidence="2">DUF1275 domain-containing protein</fullName>
    </submittedName>
</protein>
<dbReference type="InterPro" id="IPR010699">
    <property type="entry name" value="DUF1275"/>
</dbReference>
<feature type="transmembrane region" description="Helical" evidence="1">
    <location>
        <begin position="66"/>
        <end position="87"/>
    </location>
</feature>